<sequence>MSCCCCNLPEVEKTCWTWSLEGGCKVIAVIYFIEGIFLSLSTLAFFPSLHHVTRGPPPPDGNITTNNEIIYRAESHYYYALVITLSIFSFIYILQSVSSLFLLIGLTVKEKTAFIRGFIIANHIFIVEDALEFIMYMLIFCQFMFHGTDRAVQSVDDMPAPTMDDMPDDSYFIADVILAFAALLFSIYSQILVTSHYKQVRRAITGPVQAATDNEEGFVNKYLRF</sequence>
<dbReference type="EMBL" id="HBUF01048854">
    <property type="protein sequence ID" value="CAG6620927.1"/>
    <property type="molecule type" value="Transcribed_RNA"/>
</dbReference>
<keyword evidence="1" id="KW-0812">Transmembrane</keyword>
<evidence type="ECO:0000313" key="2">
    <source>
        <dbReference type="EMBL" id="CAG6708936.1"/>
    </source>
</evidence>
<dbReference type="EMBL" id="HBUF01201079">
    <property type="protein sequence ID" value="CAG6661927.1"/>
    <property type="molecule type" value="Transcribed_RNA"/>
</dbReference>
<proteinExistence type="predicted"/>
<organism evidence="2">
    <name type="scientific">Cacopsylla melanoneura</name>
    <dbReference type="NCBI Taxonomy" id="428564"/>
    <lineage>
        <taxon>Eukaryota</taxon>
        <taxon>Metazoa</taxon>
        <taxon>Ecdysozoa</taxon>
        <taxon>Arthropoda</taxon>
        <taxon>Hexapoda</taxon>
        <taxon>Insecta</taxon>
        <taxon>Pterygota</taxon>
        <taxon>Neoptera</taxon>
        <taxon>Paraneoptera</taxon>
        <taxon>Hemiptera</taxon>
        <taxon>Sternorrhyncha</taxon>
        <taxon>Psylloidea</taxon>
        <taxon>Psyllidae</taxon>
        <taxon>Psyllinae</taxon>
        <taxon>Cacopsylla</taxon>
    </lineage>
</organism>
<dbReference type="EMBL" id="HBUF01048852">
    <property type="protein sequence ID" value="CAG6620925.1"/>
    <property type="molecule type" value="Transcribed_RNA"/>
</dbReference>
<protein>
    <submittedName>
        <fullName evidence="2">Uncharacterized protein</fullName>
    </submittedName>
</protein>
<feature type="transmembrane region" description="Helical" evidence="1">
    <location>
        <begin position="26"/>
        <end position="46"/>
    </location>
</feature>
<dbReference type="EMBL" id="HBUF01048855">
    <property type="protein sequence ID" value="CAG6620928.1"/>
    <property type="molecule type" value="Transcribed_RNA"/>
</dbReference>
<dbReference type="EMBL" id="HBUF01345490">
    <property type="protein sequence ID" value="CAG6708936.1"/>
    <property type="molecule type" value="Transcribed_RNA"/>
</dbReference>
<feature type="transmembrane region" description="Helical" evidence="1">
    <location>
        <begin position="171"/>
        <end position="193"/>
    </location>
</feature>
<accession>A0A8D8UKQ8</accession>
<dbReference type="EMBL" id="HBUF01345488">
    <property type="protein sequence ID" value="CAG6708934.1"/>
    <property type="molecule type" value="Transcribed_RNA"/>
</dbReference>
<dbReference type="EMBL" id="HBUF01345489">
    <property type="protein sequence ID" value="CAG6708935.1"/>
    <property type="molecule type" value="Transcribed_RNA"/>
</dbReference>
<feature type="transmembrane region" description="Helical" evidence="1">
    <location>
        <begin position="77"/>
        <end position="106"/>
    </location>
</feature>
<evidence type="ECO:0000256" key="1">
    <source>
        <dbReference type="SAM" id="Phobius"/>
    </source>
</evidence>
<dbReference type="EMBL" id="HBUF01048853">
    <property type="protein sequence ID" value="CAG6620926.1"/>
    <property type="molecule type" value="Transcribed_RNA"/>
</dbReference>
<feature type="transmembrane region" description="Helical" evidence="1">
    <location>
        <begin position="118"/>
        <end position="145"/>
    </location>
</feature>
<dbReference type="EMBL" id="HBUF01048857">
    <property type="protein sequence ID" value="CAG6620930.1"/>
    <property type="molecule type" value="Transcribed_RNA"/>
</dbReference>
<dbReference type="PANTHER" id="PTHR36694">
    <property type="entry name" value="PASIFLORA 1, ISOFORM A-RELATED"/>
    <property type="match status" value="1"/>
</dbReference>
<keyword evidence="1" id="KW-0472">Membrane</keyword>
<dbReference type="PANTHER" id="PTHR36694:SF11">
    <property type="entry name" value="LP21121P-RELATED"/>
    <property type="match status" value="1"/>
</dbReference>
<keyword evidence="1" id="KW-1133">Transmembrane helix</keyword>
<reference evidence="2" key="1">
    <citation type="submission" date="2021-05" db="EMBL/GenBank/DDBJ databases">
        <authorList>
            <person name="Alioto T."/>
            <person name="Alioto T."/>
            <person name="Gomez Garrido J."/>
        </authorList>
    </citation>
    <scope>NUCLEOTIDE SEQUENCE</scope>
</reference>
<dbReference type="EMBL" id="HBUF01048858">
    <property type="protein sequence ID" value="CAG6620931.1"/>
    <property type="molecule type" value="Transcribed_RNA"/>
</dbReference>
<dbReference type="AlphaFoldDB" id="A0A8D8UKQ8"/>
<dbReference type="EMBL" id="HBUF01048856">
    <property type="protein sequence ID" value="CAG6620929.1"/>
    <property type="molecule type" value="Transcribed_RNA"/>
</dbReference>
<name>A0A8D8UKQ8_9HEMI</name>
<dbReference type="EMBL" id="HBUF01201077">
    <property type="protein sequence ID" value="CAG6661925.1"/>
    <property type="molecule type" value="Transcribed_RNA"/>
</dbReference>
<dbReference type="EMBL" id="HBUF01201078">
    <property type="protein sequence ID" value="CAG6661926.1"/>
    <property type="molecule type" value="Transcribed_RNA"/>
</dbReference>